<feature type="chain" id="PRO_5047398185" evidence="6">
    <location>
        <begin position="28"/>
        <end position="493"/>
    </location>
</feature>
<proteinExistence type="inferred from homology"/>
<protein>
    <submittedName>
        <fullName evidence="9">RagB/SusD family nutrient uptake outer membrane protein</fullName>
    </submittedName>
</protein>
<gene>
    <name evidence="9" type="ORF">GCM10022257_01900</name>
</gene>
<organism evidence="9 10">
    <name type="scientific">Hyunsoonleella aestuarii</name>
    <dbReference type="NCBI Taxonomy" id="912802"/>
    <lineage>
        <taxon>Bacteria</taxon>
        <taxon>Pseudomonadati</taxon>
        <taxon>Bacteroidota</taxon>
        <taxon>Flavobacteriia</taxon>
        <taxon>Flavobacteriales</taxon>
        <taxon>Flavobacteriaceae</taxon>
    </lineage>
</organism>
<keyword evidence="5" id="KW-0998">Cell outer membrane</keyword>
<keyword evidence="4" id="KW-0472">Membrane</keyword>
<evidence type="ECO:0000313" key="9">
    <source>
        <dbReference type="EMBL" id="GAA4268089.1"/>
    </source>
</evidence>
<dbReference type="InterPro" id="IPR011990">
    <property type="entry name" value="TPR-like_helical_dom_sf"/>
</dbReference>
<dbReference type="Proteomes" id="UP001500027">
    <property type="component" value="Unassembled WGS sequence"/>
</dbReference>
<keyword evidence="10" id="KW-1185">Reference proteome</keyword>
<dbReference type="SUPFAM" id="SSF48452">
    <property type="entry name" value="TPR-like"/>
    <property type="match status" value="1"/>
</dbReference>
<dbReference type="Gene3D" id="1.25.40.900">
    <property type="match status" value="1"/>
</dbReference>
<evidence type="ECO:0000256" key="5">
    <source>
        <dbReference type="ARBA" id="ARBA00023237"/>
    </source>
</evidence>
<evidence type="ECO:0000259" key="8">
    <source>
        <dbReference type="Pfam" id="PF14322"/>
    </source>
</evidence>
<evidence type="ECO:0000256" key="3">
    <source>
        <dbReference type="ARBA" id="ARBA00022729"/>
    </source>
</evidence>
<dbReference type="EMBL" id="BAABAV010000001">
    <property type="protein sequence ID" value="GAA4268089.1"/>
    <property type="molecule type" value="Genomic_DNA"/>
</dbReference>
<comment type="subcellular location">
    <subcellularLocation>
        <location evidence="1">Cell outer membrane</location>
    </subcellularLocation>
</comment>
<sequence length="493" mass="54464">MKMKTYKFFTTIFSSMVLLLAMSCSDATDIVQDGELNEAAAIKDVVDLQSALNSVYSSYGPDFGGNGSGDVIYFNAIFTDNLKSGVANNGQGSQAYGFLVDISGNSISEFLWPNRYLTIFRANIALNALNNLTIESTDLDEANHIKGQLLALRALAHFDLFQYFTSDYQNDAALSIINVDFIPTIADQFERNTVAETLAFIKADLNEAATLLDPNNSTSANPIFINNDFIDALKVNIALLEGDNSSTIMNLAESLLAKYPLANQTEYFNIFSDDSNAEVIFKLSRVNGTNGIGDLFYFNQVDPDDAYLEASNELYNELSEVPNDIRFFTNIDSQSNFIATNDPDNLLLIGKYPGSGDGLQINDIKVMRSAEILLIKAEMEARNNMLVEAATSIQDLRTARVGTPQPLPVYTNLNDALVDILKERRKELCFEGQRFLDLKRLGGELNIGVDRLSVDCESFEAPCNLEANNFRFTLGIPQSELNGNRVITQNSGY</sequence>
<dbReference type="Gene3D" id="2.20.20.130">
    <property type="match status" value="1"/>
</dbReference>
<dbReference type="InterPro" id="IPR033985">
    <property type="entry name" value="SusD-like_N"/>
</dbReference>
<comment type="similarity">
    <text evidence="2">Belongs to the SusD family.</text>
</comment>
<keyword evidence="3 6" id="KW-0732">Signal</keyword>
<feature type="signal peptide" evidence="6">
    <location>
        <begin position="1"/>
        <end position="27"/>
    </location>
</feature>
<dbReference type="PROSITE" id="PS51257">
    <property type="entry name" value="PROKAR_LIPOPROTEIN"/>
    <property type="match status" value="1"/>
</dbReference>
<dbReference type="Gene3D" id="1.25.40.390">
    <property type="match status" value="1"/>
</dbReference>
<evidence type="ECO:0000256" key="2">
    <source>
        <dbReference type="ARBA" id="ARBA00006275"/>
    </source>
</evidence>
<evidence type="ECO:0000256" key="1">
    <source>
        <dbReference type="ARBA" id="ARBA00004442"/>
    </source>
</evidence>
<evidence type="ECO:0000256" key="4">
    <source>
        <dbReference type="ARBA" id="ARBA00023136"/>
    </source>
</evidence>
<feature type="domain" description="SusD-like N-terminal" evidence="8">
    <location>
        <begin position="43"/>
        <end position="217"/>
    </location>
</feature>
<dbReference type="InterPro" id="IPR012944">
    <property type="entry name" value="SusD_RagB_dom"/>
</dbReference>
<evidence type="ECO:0000256" key="6">
    <source>
        <dbReference type="SAM" id="SignalP"/>
    </source>
</evidence>
<evidence type="ECO:0000313" key="10">
    <source>
        <dbReference type="Proteomes" id="UP001500027"/>
    </source>
</evidence>
<evidence type="ECO:0000259" key="7">
    <source>
        <dbReference type="Pfam" id="PF07980"/>
    </source>
</evidence>
<accession>A0ABP8E7G0</accession>
<comment type="caution">
    <text evidence="9">The sequence shown here is derived from an EMBL/GenBank/DDBJ whole genome shotgun (WGS) entry which is preliminary data.</text>
</comment>
<dbReference type="Pfam" id="PF14322">
    <property type="entry name" value="SusD-like_3"/>
    <property type="match status" value="1"/>
</dbReference>
<feature type="domain" description="RagB/SusD" evidence="7">
    <location>
        <begin position="361"/>
        <end position="493"/>
    </location>
</feature>
<reference evidence="10" key="1">
    <citation type="journal article" date="2019" name="Int. J. Syst. Evol. Microbiol.">
        <title>The Global Catalogue of Microorganisms (GCM) 10K type strain sequencing project: providing services to taxonomists for standard genome sequencing and annotation.</title>
        <authorList>
            <consortium name="The Broad Institute Genomics Platform"/>
            <consortium name="The Broad Institute Genome Sequencing Center for Infectious Disease"/>
            <person name="Wu L."/>
            <person name="Ma J."/>
        </authorList>
    </citation>
    <scope>NUCLEOTIDE SEQUENCE [LARGE SCALE GENOMIC DNA]</scope>
    <source>
        <strain evidence="10">JCM 17452</strain>
    </source>
</reference>
<dbReference type="Pfam" id="PF07980">
    <property type="entry name" value="SusD_RagB"/>
    <property type="match status" value="1"/>
</dbReference>
<name>A0ABP8E7G0_9FLAO</name>